<dbReference type="InterPro" id="IPR005746">
    <property type="entry name" value="Thioredoxin"/>
</dbReference>
<evidence type="ECO:0000259" key="11">
    <source>
        <dbReference type="PROSITE" id="PS51352"/>
    </source>
</evidence>
<name>A0A285PUJ5_9FIRM</name>
<evidence type="ECO:0000313" key="13">
    <source>
        <dbReference type="Proteomes" id="UP000217549"/>
    </source>
</evidence>
<dbReference type="EMBL" id="LT907978">
    <property type="protein sequence ID" value="SOB73311.1"/>
    <property type="molecule type" value="Genomic_DNA"/>
</dbReference>
<dbReference type="SUPFAM" id="SSF52833">
    <property type="entry name" value="Thioredoxin-like"/>
    <property type="match status" value="1"/>
</dbReference>
<dbReference type="Proteomes" id="UP000217549">
    <property type="component" value="Chromosome I"/>
</dbReference>
<dbReference type="FunFam" id="3.40.30.10:FF:000001">
    <property type="entry name" value="Thioredoxin"/>
    <property type="match status" value="1"/>
</dbReference>
<feature type="domain" description="Thioredoxin" evidence="11">
    <location>
        <begin position="1"/>
        <end position="106"/>
    </location>
</feature>
<dbReference type="PROSITE" id="PS00194">
    <property type="entry name" value="THIOREDOXIN_1"/>
    <property type="match status" value="1"/>
</dbReference>
<keyword evidence="6 10" id="KW-0676">Redox-active center</keyword>
<evidence type="ECO:0000256" key="10">
    <source>
        <dbReference type="PIRSR" id="PIRSR000077-4"/>
    </source>
</evidence>
<evidence type="ECO:0000256" key="4">
    <source>
        <dbReference type="ARBA" id="ARBA00022982"/>
    </source>
</evidence>
<feature type="site" description="Contributes to redox potential value" evidence="9">
    <location>
        <position position="32"/>
    </location>
</feature>
<dbReference type="AlphaFoldDB" id="A0A285PUJ5"/>
<feature type="site" description="Deprotonates C-terminal active site Cys" evidence="9">
    <location>
        <position position="25"/>
    </location>
</feature>
<comment type="similarity">
    <text evidence="1 8">Belongs to the thioredoxin family.</text>
</comment>
<evidence type="ECO:0000313" key="12">
    <source>
        <dbReference type="EMBL" id="SOB73311.1"/>
    </source>
</evidence>
<dbReference type="GO" id="GO:0015035">
    <property type="term" value="F:protein-disulfide reductase activity"/>
    <property type="evidence" value="ECO:0007669"/>
    <property type="project" value="UniProtKB-UniRule"/>
</dbReference>
<gene>
    <name evidence="12" type="ORF">EHLA_2757</name>
</gene>
<dbReference type="RefSeq" id="WP_096241101.1">
    <property type="nucleotide sequence ID" value="NZ_LT907978.1"/>
</dbReference>
<keyword evidence="5 10" id="KW-1015">Disulfide bond</keyword>
<dbReference type="InterPro" id="IPR013766">
    <property type="entry name" value="Thioredoxin_domain"/>
</dbReference>
<evidence type="ECO:0000256" key="2">
    <source>
        <dbReference type="ARBA" id="ARBA00020570"/>
    </source>
</evidence>
<dbReference type="KEGG" id="ehl:EHLA_2757"/>
<dbReference type="PROSITE" id="PS51352">
    <property type="entry name" value="THIOREDOXIN_2"/>
    <property type="match status" value="1"/>
</dbReference>
<dbReference type="PIRSF" id="PIRSF000077">
    <property type="entry name" value="Thioredoxin"/>
    <property type="match status" value="1"/>
</dbReference>
<dbReference type="STRING" id="39488.ERS852450_02110"/>
<feature type="active site" description="Nucleophile" evidence="9">
    <location>
        <position position="31"/>
    </location>
</feature>
<evidence type="ECO:0000256" key="1">
    <source>
        <dbReference type="ARBA" id="ARBA00008987"/>
    </source>
</evidence>
<dbReference type="InterPro" id="IPR036249">
    <property type="entry name" value="Thioredoxin-like_sf"/>
</dbReference>
<dbReference type="NCBIfam" id="TIGR01068">
    <property type="entry name" value="thioredoxin"/>
    <property type="match status" value="1"/>
</dbReference>
<dbReference type="Gene3D" id="3.40.30.10">
    <property type="entry name" value="Glutaredoxin"/>
    <property type="match status" value="1"/>
</dbReference>
<organism evidence="12 13">
    <name type="scientific">Anaerobutyricum hallii</name>
    <dbReference type="NCBI Taxonomy" id="39488"/>
    <lineage>
        <taxon>Bacteria</taxon>
        <taxon>Bacillati</taxon>
        <taxon>Bacillota</taxon>
        <taxon>Clostridia</taxon>
        <taxon>Lachnospirales</taxon>
        <taxon>Lachnospiraceae</taxon>
        <taxon>Anaerobutyricum</taxon>
    </lineage>
</organism>
<reference evidence="13" key="1">
    <citation type="submission" date="2017-09" db="EMBL/GenBank/DDBJ databases">
        <authorList>
            <person name="Shetty A S."/>
        </authorList>
    </citation>
    <scope>NUCLEOTIDE SEQUENCE [LARGE SCALE GENOMIC DNA]</scope>
</reference>
<dbReference type="PANTHER" id="PTHR45663">
    <property type="entry name" value="GEO12009P1"/>
    <property type="match status" value="1"/>
</dbReference>
<dbReference type="Pfam" id="PF00085">
    <property type="entry name" value="Thioredoxin"/>
    <property type="match status" value="1"/>
</dbReference>
<feature type="site" description="Contributes to redox potential value" evidence="9">
    <location>
        <position position="33"/>
    </location>
</feature>
<evidence type="ECO:0000256" key="6">
    <source>
        <dbReference type="ARBA" id="ARBA00023284"/>
    </source>
</evidence>
<feature type="disulfide bond" description="Redox-active" evidence="10">
    <location>
        <begin position="31"/>
        <end position="34"/>
    </location>
</feature>
<feature type="active site" description="Nucleophile" evidence="9">
    <location>
        <position position="34"/>
    </location>
</feature>
<protein>
    <recommendedName>
        <fullName evidence="2 7">Thioredoxin</fullName>
    </recommendedName>
</protein>
<dbReference type="CDD" id="cd02947">
    <property type="entry name" value="TRX_family"/>
    <property type="match status" value="1"/>
</dbReference>
<dbReference type="GO" id="GO:0005737">
    <property type="term" value="C:cytoplasm"/>
    <property type="evidence" value="ECO:0007669"/>
    <property type="project" value="TreeGrafter"/>
</dbReference>
<proteinExistence type="inferred from homology"/>
<accession>A0A285PUJ5</accession>
<dbReference type="InterPro" id="IPR017937">
    <property type="entry name" value="Thioredoxin_CS"/>
</dbReference>
<sequence length="106" mass="12032">MAIINITKEIFEEQILKADQPVLVDFWAPWCTYCRRIAPAFDKIAKQQEDKLVFAKVNVDEAPEIAEKYGIDTIPTLLLFKNGEVAGTIVAPDSKAKIETFIQEYL</sequence>
<dbReference type="PANTHER" id="PTHR45663:SF11">
    <property type="entry name" value="GEO12009P1"/>
    <property type="match status" value="1"/>
</dbReference>
<dbReference type="PRINTS" id="PR00421">
    <property type="entry name" value="THIOREDOXIN"/>
</dbReference>
<evidence type="ECO:0000256" key="5">
    <source>
        <dbReference type="ARBA" id="ARBA00023157"/>
    </source>
</evidence>
<keyword evidence="3" id="KW-0813">Transport</keyword>
<evidence type="ECO:0000256" key="7">
    <source>
        <dbReference type="NCBIfam" id="TIGR01068"/>
    </source>
</evidence>
<keyword evidence="4" id="KW-0249">Electron transport</keyword>
<evidence type="ECO:0000256" key="8">
    <source>
        <dbReference type="PIRNR" id="PIRNR000077"/>
    </source>
</evidence>
<evidence type="ECO:0000256" key="3">
    <source>
        <dbReference type="ARBA" id="ARBA00022448"/>
    </source>
</evidence>
<evidence type="ECO:0000256" key="9">
    <source>
        <dbReference type="PIRSR" id="PIRSR000077-1"/>
    </source>
</evidence>
<keyword evidence="13" id="KW-1185">Reference proteome</keyword>